<name>A0A3F3QKL4_9EURO</name>
<evidence type="ECO:0000256" key="1">
    <source>
        <dbReference type="SAM" id="Phobius"/>
    </source>
</evidence>
<keyword evidence="1" id="KW-0472">Membrane</keyword>
<organism evidence="2 3">
    <name type="scientific">Aspergillus welwitschiae</name>
    <dbReference type="NCBI Taxonomy" id="1341132"/>
    <lineage>
        <taxon>Eukaryota</taxon>
        <taxon>Fungi</taxon>
        <taxon>Dikarya</taxon>
        <taxon>Ascomycota</taxon>
        <taxon>Pezizomycotina</taxon>
        <taxon>Eurotiomycetes</taxon>
        <taxon>Eurotiomycetidae</taxon>
        <taxon>Eurotiales</taxon>
        <taxon>Aspergillaceae</taxon>
        <taxon>Aspergillus</taxon>
        <taxon>Aspergillus subgen. Circumdati</taxon>
    </lineage>
</organism>
<accession>A0A3F3QKL4</accession>
<proteinExistence type="predicted"/>
<evidence type="ECO:0000313" key="2">
    <source>
        <dbReference type="EMBL" id="RDH39226.1"/>
    </source>
</evidence>
<dbReference type="AlphaFoldDB" id="A0A3F3QKL4"/>
<gene>
    <name evidence="2" type="ORF">BDQ94DRAFT_132688</name>
</gene>
<keyword evidence="3" id="KW-1185">Reference proteome</keyword>
<keyword evidence="1" id="KW-1133">Transmembrane helix</keyword>
<sequence length="53" mass="6003">MEGDTWVMGYVDTCLVGAAGYLVAHEDFKRARDLVAPWVWGRLKKGEKRGEFS</sequence>
<protein>
    <submittedName>
        <fullName evidence="2">Uncharacterized protein</fullName>
    </submittedName>
</protein>
<dbReference type="GeneID" id="38132463"/>
<dbReference type="Proteomes" id="UP000253729">
    <property type="component" value="Unassembled WGS sequence"/>
</dbReference>
<dbReference type="RefSeq" id="XP_026632248.1">
    <property type="nucleotide sequence ID" value="XM_026764107.1"/>
</dbReference>
<evidence type="ECO:0000313" key="3">
    <source>
        <dbReference type="Proteomes" id="UP000253729"/>
    </source>
</evidence>
<reference evidence="2 3" key="1">
    <citation type="submission" date="2018-07" db="EMBL/GenBank/DDBJ databases">
        <title>The genomes of Aspergillus section Nigri reveals drivers in fungal speciation.</title>
        <authorList>
            <consortium name="DOE Joint Genome Institute"/>
            <person name="Vesth T.C."/>
            <person name="Nybo J."/>
            <person name="Theobald S."/>
            <person name="Brandl J."/>
            <person name="Frisvad J.C."/>
            <person name="Nielsen K.F."/>
            <person name="Lyhne E.K."/>
            <person name="Kogle M.E."/>
            <person name="Kuo A."/>
            <person name="Riley R."/>
            <person name="Clum A."/>
            <person name="Nolan M."/>
            <person name="Lipzen A."/>
            <person name="Salamov A."/>
            <person name="Henrissat B."/>
            <person name="Wiebenga A."/>
            <person name="De vries R.P."/>
            <person name="Grigoriev I.V."/>
            <person name="Mortensen U.H."/>
            <person name="Andersen M.R."/>
            <person name="Baker S.E."/>
        </authorList>
    </citation>
    <scope>NUCLEOTIDE SEQUENCE [LARGE SCALE GENOMIC DNA]</scope>
    <source>
        <strain evidence="2 3">CBS 139.54b</strain>
    </source>
</reference>
<dbReference type="EMBL" id="KZ852032">
    <property type="protein sequence ID" value="RDH39226.1"/>
    <property type="molecule type" value="Genomic_DNA"/>
</dbReference>
<feature type="transmembrane region" description="Helical" evidence="1">
    <location>
        <begin position="6"/>
        <end position="24"/>
    </location>
</feature>
<keyword evidence="1" id="KW-0812">Transmembrane</keyword>